<dbReference type="AlphaFoldDB" id="A0A1I2Q271"/>
<evidence type="ECO:0000313" key="1">
    <source>
        <dbReference type="EMBL" id="SFG22605.1"/>
    </source>
</evidence>
<evidence type="ECO:0008006" key="3">
    <source>
        <dbReference type="Google" id="ProtNLM"/>
    </source>
</evidence>
<reference evidence="2" key="1">
    <citation type="submission" date="2016-10" db="EMBL/GenBank/DDBJ databases">
        <authorList>
            <person name="Varghese N."/>
            <person name="Submissions S."/>
        </authorList>
    </citation>
    <scope>NUCLEOTIDE SEQUENCE [LARGE SCALE GENOMIC DNA]</scope>
    <source>
        <strain evidence="2">DSM 19315</strain>
    </source>
</reference>
<name>A0A1I2Q271_9BACT</name>
<proteinExistence type="predicted"/>
<accession>A0A1I2Q271</accession>
<keyword evidence="2" id="KW-1185">Reference proteome</keyword>
<protein>
    <recommendedName>
        <fullName evidence="3">Lipoprotein</fullName>
    </recommendedName>
</protein>
<dbReference type="PROSITE" id="PS51257">
    <property type="entry name" value="PROKAR_LIPOPROTEIN"/>
    <property type="match status" value="1"/>
</dbReference>
<sequence length="145" mass="17017">MMRIFAFSIFFLAFLGCGRFTPKKIDLVIPDQIPFKFQLDFTELASIPNWDSLLVVKPYADPNFNELKGYDNLSSLTQSDIHILVLYVDHQRIVAYSLVPRILDLNQLWENSESSDKDYYRFPKEEAKFSFEKEESVYVLKTENT</sequence>
<dbReference type="Proteomes" id="UP000199642">
    <property type="component" value="Unassembled WGS sequence"/>
</dbReference>
<evidence type="ECO:0000313" key="2">
    <source>
        <dbReference type="Proteomes" id="UP000199642"/>
    </source>
</evidence>
<organism evidence="1 2">
    <name type="scientific">Algoriphagus hitonicola</name>
    <dbReference type="NCBI Taxonomy" id="435880"/>
    <lineage>
        <taxon>Bacteria</taxon>
        <taxon>Pseudomonadati</taxon>
        <taxon>Bacteroidota</taxon>
        <taxon>Cytophagia</taxon>
        <taxon>Cytophagales</taxon>
        <taxon>Cyclobacteriaceae</taxon>
        <taxon>Algoriphagus</taxon>
    </lineage>
</organism>
<dbReference type="STRING" id="435880.SAMN04487988_10286"/>
<gene>
    <name evidence="1" type="ORF">SAMN04487988_10286</name>
</gene>
<dbReference type="EMBL" id="FOPC01000002">
    <property type="protein sequence ID" value="SFG22605.1"/>
    <property type="molecule type" value="Genomic_DNA"/>
</dbReference>
<dbReference type="RefSeq" id="WP_377901004.1">
    <property type="nucleotide sequence ID" value="NZ_JBHRVW010000002.1"/>
</dbReference>